<evidence type="ECO:0000256" key="9">
    <source>
        <dbReference type="ARBA" id="ARBA00023136"/>
    </source>
</evidence>
<dbReference type="EMBL" id="MOEC01000053">
    <property type="protein sequence ID" value="OIS90414.1"/>
    <property type="molecule type" value="Genomic_DNA"/>
</dbReference>
<evidence type="ECO:0000256" key="1">
    <source>
        <dbReference type="ARBA" id="ARBA00004429"/>
    </source>
</evidence>
<dbReference type="GO" id="GO:0055085">
    <property type="term" value="P:transmembrane transport"/>
    <property type="evidence" value="ECO:0007669"/>
    <property type="project" value="InterPro"/>
</dbReference>
<name>A0A1J6HY48_9HYPH</name>
<keyword evidence="7 12" id="KW-0812">Transmembrane</keyword>
<keyword evidence="5" id="KW-1003">Cell membrane</keyword>
<evidence type="ECO:0000256" key="3">
    <source>
        <dbReference type="ARBA" id="ARBA00011557"/>
    </source>
</evidence>
<keyword evidence="6" id="KW-0997">Cell inner membrane</keyword>
<keyword evidence="4 12" id="KW-0813">Transport</keyword>
<evidence type="ECO:0000256" key="4">
    <source>
        <dbReference type="ARBA" id="ARBA00022448"/>
    </source>
</evidence>
<evidence type="ECO:0000256" key="5">
    <source>
        <dbReference type="ARBA" id="ARBA00022475"/>
    </source>
</evidence>
<dbReference type="CDD" id="cd06261">
    <property type="entry name" value="TM_PBP2"/>
    <property type="match status" value="1"/>
</dbReference>
<dbReference type="SUPFAM" id="SSF161098">
    <property type="entry name" value="MetI-like"/>
    <property type="match status" value="1"/>
</dbReference>
<evidence type="ECO:0000313" key="14">
    <source>
        <dbReference type="EMBL" id="OIS90414.1"/>
    </source>
</evidence>
<dbReference type="InterPro" id="IPR035906">
    <property type="entry name" value="MetI-like_sf"/>
</dbReference>
<evidence type="ECO:0000256" key="10">
    <source>
        <dbReference type="ARBA" id="ARBA00037054"/>
    </source>
</evidence>
<dbReference type="OrthoDB" id="9773727at2"/>
<evidence type="ECO:0000259" key="13">
    <source>
        <dbReference type="PROSITE" id="PS50928"/>
    </source>
</evidence>
<dbReference type="Pfam" id="PF00528">
    <property type="entry name" value="BPD_transp_1"/>
    <property type="match status" value="1"/>
</dbReference>
<sequence length="316" mass="35088">MSSPDRRAFRFASALAERKESGLKRAHFREWRTPVLLLLPQLLVLLFFFFIPSFRALIQAFQLNDPFGGSVQWVGFSNFTALFASAPYWASAKLTLWFTLSQNAITLSVALLFAFATNHIVRARGTYRAILLLPYAIAPAVAGIMLAFLFNTRVGPISQIMHMLGIGWDPTRNSMDAMILIVLAASWKHICYNYIFLVAALLAVPRSILESAAIDGAGPLRRFQRISLPMIAPTLFFLVIINFVYGLFDTFAIIDATTRGGPAGATSILVYKVYQDGFVNLDMGSSAAQSVILMILALALTFAQFRLVERRVNYAV</sequence>
<keyword evidence="15" id="KW-1185">Reference proteome</keyword>
<dbReference type="GO" id="GO:0005886">
    <property type="term" value="C:plasma membrane"/>
    <property type="evidence" value="ECO:0007669"/>
    <property type="project" value="UniProtKB-SubCell"/>
</dbReference>
<dbReference type="InterPro" id="IPR000515">
    <property type="entry name" value="MetI-like"/>
</dbReference>
<dbReference type="PANTHER" id="PTHR43227">
    <property type="entry name" value="BLL4140 PROTEIN"/>
    <property type="match status" value="1"/>
</dbReference>
<evidence type="ECO:0000256" key="8">
    <source>
        <dbReference type="ARBA" id="ARBA00022989"/>
    </source>
</evidence>
<feature type="transmembrane region" description="Helical" evidence="12">
    <location>
        <begin position="96"/>
        <end position="117"/>
    </location>
</feature>
<evidence type="ECO:0000256" key="11">
    <source>
        <dbReference type="ARBA" id="ARBA00040780"/>
    </source>
</evidence>
<dbReference type="AlphaFoldDB" id="A0A1J6HY48"/>
<dbReference type="PROSITE" id="PS50928">
    <property type="entry name" value="ABC_TM1"/>
    <property type="match status" value="1"/>
</dbReference>
<evidence type="ECO:0000256" key="7">
    <source>
        <dbReference type="ARBA" id="ARBA00022692"/>
    </source>
</evidence>
<dbReference type="Proteomes" id="UP000182985">
    <property type="component" value="Unassembled WGS sequence"/>
</dbReference>
<comment type="similarity">
    <text evidence="2 12">Belongs to the binding-protein-dependent transport system permease family.</text>
</comment>
<reference evidence="14 15" key="1">
    <citation type="submission" date="2016-10" db="EMBL/GenBank/DDBJ databases">
        <title>The Draft Genome Sequence of the Potato Rhizosphere Bacteria Ochrobactrum sp. IPA7.2.</title>
        <authorList>
            <person name="Gogoleva N.E."/>
            <person name="Khlopko Y.A."/>
            <person name="Burygin G.L."/>
            <person name="Plotnikov A.O."/>
        </authorList>
    </citation>
    <scope>NUCLEOTIDE SEQUENCE [LARGE SCALE GENOMIC DNA]</scope>
    <source>
        <strain evidence="14 15">IPA7.2</strain>
    </source>
</reference>
<dbReference type="PANTHER" id="PTHR43227:SF9">
    <property type="entry name" value="SN-GLYCEROL-3-PHOSPHATE TRANSPORT SYSTEM PERMEASE PROTEIN UGPA"/>
    <property type="match status" value="1"/>
</dbReference>
<evidence type="ECO:0000256" key="6">
    <source>
        <dbReference type="ARBA" id="ARBA00022519"/>
    </source>
</evidence>
<evidence type="ECO:0000313" key="15">
    <source>
        <dbReference type="Proteomes" id="UP000182985"/>
    </source>
</evidence>
<dbReference type="RefSeq" id="WP_071634402.1">
    <property type="nucleotide sequence ID" value="NZ_JBCAUP010000044.1"/>
</dbReference>
<evidence type="ECO:0000256" key="2">
    <source>
        <dbReference type="ARBA" id="ARBA00009306"/>
    </source>
</evidence>
<feature type="transmembrane region" description="Helical" evidence="12">
    <location>
        <begin position="287"/>
        <end position="308"/>
    </location>
</feature>
<comment type="subcellular location">
    <subcellularLocation>
        <location evidence="1">Cell inner membrane</location>
        <topology evidence="1">Multi-pass membrane protein</topology>
    </subcellularLocation>
    <subcellularLocation>
        <location evidence="12">Cell membrane</location>
        <topology evidence="12">Multi-pass membrane protein</topology>
    </subcellularLocation>
</comment>
<comment type="subunit">
    <text evidence="3">The complex is composed of two ATP-binding proteins (UgpC), two transmembrane proteins (UgpA and UgpE) and a solute-binding protein (UgpB).</text>
</comment>
<feature type="transmembrane region" description="Helical" evidence="12">
    <location>
        <begin position="177"/>
        <end position="205"/>
    </location>
</feature>
<accession>A0A1J6HY48</accession>
<protein>
    <recommendedName>
        <fullName evidence="11">sn-glycerol-3-phosphate transport system permease protein UgpA</fullName>
    </recommendedName>
</protein>
<feature type="transmembrane region" description="Helical" evidence="12">
    <location>
        <begin position="129"/>
        <end position="150"/>
    </location>
</feature>
<feature type="transmembrane region" description="Helical" evidence="12">
    <location>
        <begin position="35"/>
        <end position="58"/>
    </location>
</feature>
<proteinExistence type="inferred from homology"/>
<evidence type="ECO:0000256" key="12">
    <source>
        <dbReference type="RuleBase" id="RU363032"/>
    </source>
</evidence>
<comment type="function">
    <text evidence="10">Part of the ABC transporter complex UgpBAEC involved in sn-glycerol-3-phosphate (G3P) import. Probably responsible for the translocation of the substrate across the membrane.</text>
</comment>
<feature type="transmembrane region" description="Helical" evidence="12">
    <location>
        <begin position="226"/>
        <end position="248"/>
    </location>
</feature>
<comment type="caution">
    <text evidence="14">The sequence shown here is derived from an EMBL/GenBank/DDBJ whole genome shotgun (WGS) entry which is preliminary data.</text>
</comment>
<feature type="domain" description="ABC transmembrane type-1" evidence="13">
    <location>
        <begin position="92"/>
        <end position="304"/>
    </location>
</feature>
<organism evidence="14 15">
    <name type="scientific">Brucella cytisi</name>
    <dbReference type="NCBI Taxonomy" id="407152"/>
    <lineage>
        <taxon>Bacteria</taxon>
        <taxon>Pseudomonadati</taxon>
        <taxon>Pseudomonadota</taxon>
        <taxon>Alphaproteobacteria</taxon>
        <taxon>Hyphomicrobiales</taxon>
        <taxon>Brucellaceae</taxon>
        <taxon>Brucella/Ochrobactrum group</taxon>
        <taxon>Brucella</taxon>
    </lineage>
</organism>
<keyword evidence="8 12" id="KW-1133">Transmembrane helix</keyword>
<dbReference type="InterPro" id="IPR050809">
    <property type="entry name" value="UgpAE/MalFG_permease"/>
</dbReference>
<keyword evidence="9 12" id="KW-0472">Membrane</keyword>
<dbReference type="Gene3D" id="1.10.3720.10">
    <property type="entry name" value="MetI-like"/>
    <property type="match status" value="1"/>
</dbReference>
<gene>
    <name evidence="14" type="ORF">BLA27_26815</name>
</gene>